<dbReference type="GeneID" id="80559268"/>
<gene>
    <name evidence="2" type="primary">5</name>
    <name evidence="2" type="ORF">SEA_GIBBOUS_5</name>
</gene>
<dbReference type="EMBL" id="MN310549">
    <property type="protein sequence ID" value="QFG05082.1"/>
    <property type="molecule type" value="Genomic_DNA"/>
</dbReference>
<dbReference type="RefSeq" id="YP_010842475.1">
    <property type="nucleotide sequence ID" value="NC_079141.1"/>
</dbReference>
<sequence length="482" mass="52886">MSTYSTVVAEIHKHSLANLLVDGYYEGDRSLEWASRSKLPPLLQKAQFVVGWPTTTVDVLHERLDWRKWYADAKYGLDDVYMDNHLDYESELGHLDSLLYGTAFGVVGTGDTKIGEPEILVTVESAKHMAGIYDRRRRRMSVAASKGYNDAGEWVYGTLYEADQNTYYERNTPTSPWKTIRVDKHNLGRVPVVQFVNRARAGRRQGKSEITRAVRSYTNMAVRTLVGMEVNREFFSSPQRYALGAKEDAFVDENGQPIPGWKAILGSLWNLERDEEWAEQHPDSDGLPTIGQFPATSPGPYIDQIEGLSKMFAAEVGIPPGYLGFVSEQPPSADAIRALEARLVKRAQRRITSWNMGWTEVGQIVAMLKTGDYPAAKDIVNEWGDPAVPATASDTDRAVKLVGAQIIPADSSVTQEIVGLSIGQRRQLERDQNRAAVRQLLLGGDDGNGSPSGGGTQPSADDGNDQGNGGPNAPVASGGQSS</sequence>
<feature type="region of interest" description="Disordered" evidence="1">
    <location>
        <begin position="439"/>
        <end position="482"/>
    </location>
</feature>
<dbReference type="KEGG" id="vg:80559268"/>
<keyword evidence="3" id="KW-1185">Reference proteome</keyword>
<reference evidence="2 3" key="1">
    <citation type="submission" date="2019-08" db="EMBL/GenBank/DDBJ databases">
        <authorList>
            <person name="Birge L.R."/>
            <person name="Bivans L.D."/>
            <person name="Blakestad S.M."/>
            <person name="Chesley E.K."/>
            <person name="Frank J.E."/>
            <person name="Hoagland S."/>
            <person name="Hultquist J."/>
            <person name="Lee N.R."/>
            <person name="Pena P.B."/>
            <person name="Ramsey E.P."/>
            <person name="Chia C."/>
            <person name="Gurney S.M.R."/>
            <person name="Garlena R.A."/>
            <person name="Russell D.A."/>
            <person name="Pope W.H."/>
            <person name="Jacobs-Sera D."/>
            <person name="Hatfull G.F."/>
        </authorList>
    </citation>
    <scope>NUCLEOTIDE SEQUENCE [LARGE SCALE GENOMIC DNA]</scope>
</reference>
<protein>
    <submittedName>
        <fullName evidence="2">Portal protein</fullName>
    </submittedName>
</protein>
<evidence type="ECO:0000313" key="3">
    <source>
        <dbReference type="Proteomes" id="UP000326272"/>
    </source>
</evidence>
<dbReference type="Proteomes" id="UP000326272">
    <property type="component" value="Segment"/>
</dbReference>
<dbReference type="InterPro" id="IPR021145">
    <property type="entry name" value="Portal_protein_SPP1_Gp6-like"/>
</dbReference>
<accession>A0A5J6T7D8</accession>
<feature type="compositionally biased region" description="Gly residues" evidence="1">
    <location>
        <begin position="444"/>
        <end position="456"/>
    </location>
</feature>
<organism evidence="2 3">
    <name type="scientific">Gordonia phage Gibbous</name>
    <dbReference type="NCBI Taxonomy" id="2652405"/>
    <lineage>
        <taxon>Viruses</taxon>
        <taxon>Duplodnaviria</taxon>
        <taxon>Heunggongvirae</taxon>
        <taxon>Uroviricota</taxon>
        <taxon>Caudoviricetes</taxon>
        <taxon>Aziravirus</taxon>
        <taxon>Aziravirus gibbous</taxon>
    </lineage>
</organism>
<evidence type="ECO:0000256" key="1">
    <source>
        <dbReference type="SAM" id="MobiDB-lite"/>
    </source>
</evidence>
<name>A0A5J6T7D8_9CAUD</name>
<proteinExistence type="predicted"/>
<dbReference type="Pfam" id="PF05133">
    <property type="entry name" value="SPP1_portal"/>
    <property type="match status" value="1"/>
</dbReference>
<evidence type="ECO:0000313" key="2">
    <source>
        <dbReference type="EMBL" id="QFG05082.1"/>
    </source>
</evidence>